<dbReference type="STRING" id="53501.SAMN04488043_11566"/>
<feature type="coiled-coil region" evidence="1">
    <location>
        <begin position="427"/>
        <end position="461"/>
    </location>
</feature>
<keyword evidence="2" id="KW-1133">Transmembrane helix</keyword>
<dbReference type="Proteomes" id="UP000051587">
    <property type="component" value="Unassembled WGS sequence"/>
</dbReference>
<feature type="domain" description="Mce/MlaD" evidence="3">
    <location>
        <begin position="38"/>
        <end position="115"/>
    </location>
</feature>
<keyword evidence="2" id="KW-0812">Transmembrane</keyword>
<sequence length="580" mass="61655">METKANFVLIGAVTILGMLGVLGLLVWFAKVEVDRQYAEYEILFDSVSGLGMAADVRYNGLSVGKVIGLGLDADNPDKVRVRIEVAADTPVKTDTTAQLNSQGVTGVSFVALTGGSQGAALLRDTADPTTVPLITAQRSAVQALTEDAPDLVNEAVEAIKEVRNFLGPENQAAVSNLLQNLDRASGQLDKALSDFSDISQTVSEGTAEISKFTGRLDEIGETVQTSLLKINETLDAAKLALGEIEPTMRSATAAFTTAESTISGVDSFVQTRVPQIADDLSSAIRSIDTATNDLKTQLDTVLTQFGGSAEAATQRFSELETTIATLDLTLADARKSLTAVESASTNFQGLIDGDTTALIVDARETLKAVQGSITGIDTVFQQDVPGIVTDIRTAVTSATGVIDQVSTDLVAFTTRLDPLVDSGDETLKAATETLQNANRTLANLDRALIATEKTLDVAERTFAGADTIISTDLSPAISDVRTAAGQFEATMATLSEDIPAITTDLRDAMARALDVVQQIEDTVSASAPPVQAFAQTGLPEFTKFAREAQQLVYQLEQLTKKMQRDPARFFFGNNIPEFRR</sequence>
<evidence type="ECO:0000259" key="3">
    <source>
        <dbReference type="Pfam" id="PF02470"/>
    </source>
</evidence>
<evidence type="ECO:0000256" key="2">
    <source>
        <dbReference type="SAM" id="Phobius"/>
    </source>
</evidence>
<protein>
    <submittedName>
        <fullName evidence="4">Virulence factor Mce family protein</fullName>
    </submittedName>
</protein>
<evidence type="ECO:0000313" key="5">
    <source>
        <dbReference type="Proteomes" id="UP000051587"/>
    </source>
</evidence>
<proteinExistence type="predicted"/>
<keyword evidence="5" id="KW-1185">Reference proteome</keyword>
<dbReference type="EMBL" id="CYSA01000016">
    <property type="protein sequence ID" value="CUH65474.1"/>
    <property type="molecule type" value="Genomic_DNA"/>
</dbReference>
<gene>
    <name evidence="4" type="ORF">TG4357_01884</name>
</gene>
<name>A0A0N7LV70_THAGE</name>
<keyword evidence="1" id="KW-0175">Coiled coil</keyword>
<evidence type="ECO:0000256" key="1">
    <source>
        <dbReference type="SAM" id="Coils"/>
    </source>
</evidence>
<evidence type="ECO:0000313" key="4">
    <source>
        <dbReference type="EMBL" id="CUH65474.1"/>
    </source>
</evidence>
<dbReference type="AlphaFoldDB" id="A0A0N7LV70"/>
<dbReference type="PANTHER" id="PTHR36698">
    <property type="entry name" value="BLL5892 PROTEIN"/>
    <property type="match status" value="1"/>
</dbReference>
<organism evidence="4 5">
    <name type="scientific">Thalassovita gelatinovora</name>
    <name type="common">Thalassobius gelatinovorus</name>
    <dbReference type="NCBI Taxonomy" id="53501"/>
    <lineage>
        <taxon>Bacteria</taxon>
        <taxon>Pseudomonadati</taxon>
        <taxon>Pseudomonadota</taxon>
        <taxon>Alphaproteobacteria</taxon>
        <taxon>Rhodobacterales</taxon>
        <taxon>Roseobacteraceae</taxon>
        <taxon>Thalassovita</taxon>
    </lineage>
</organism>
<dbReference type="Pfam" id="PF02470">
    <property type="entry name" value="MlaD"/>
    <property type="match status" value="1"/>
</dbReference>
<dbReference type="InterPro" id="IPR003399">
    <property type="entry name" value="Mce/MlaD"/>
</dbReference>
<dbReference type="OrthoDB" id="9808689at2"/>
<feature type="transmembrane region" description="Helical" evidence="2">
    <location>
        <begin position="7"/>
        <end position="29"/>
    </location>
</feature>
<dbReference type="RefSeq" id="WP_058262612.1">
    <property type="nucleotide sequence ID" value="NZ_CP051181.1"/>
</dbReference>
<accession>A0A0N7LV70</accession>
<dbReference type="PANTHER" id="PTHR36698:SF2">
    <property type="entry name" value="MCE_MLAD DOMAIN-CONTAINING PROTEIN"/>
    <property type="match status" value="1"/>
</dbReference>
<keyword evidence="2" id="KW-0472">Membrane</keyword>
<reference evidence="4 5" key="1">
    <citation type="submission" date="2015-09" db="EMBL/GenBank/DDBJ databases">
        <authorList>
            <consortium name="Swine Surveillance"/>
        </authorList>
    </citation>
    <scope>NUCLEOTIDE SEQUENCE [LARGE SCALE GENOMIC DNA]</scope>
    <source>
        <strain evidence="4 5">CECT 4357</strain>
    </source>
</reference>